<keyword evidence="7" id="KW-1185">Reference proteome</keyword>
<feature type="active site" description="Charge relay system" evidence="4">
    <location>
        <position position="339"/>
    </location>
</feature>
<comment type="similarity">
    <text evidence="1">Belongs to the type-B carboxylesterase/lipase family.</text>
</comment>
<gene>
    <name evidence="6" type="ORF">ASPWEDRAFT_34330</name>
</gene>
<evidence type="ECO:0000256" key="4">
    <source>
        <dbReference type="PIRSR" id="PIRSR600997-1"/>
    </source>
</evidence>
<evidence type="ECO:0000256" key="3">
    <source>
        <dbReference type="ARBA" id="ARBA00023157"/>
    </source>
</evidence>
<dbReference type="InterPro" id="IPR029058">
    <property type="entry name" value="AB_hydrolase_fold"/>
</dbReference>
<dbReference type="PANTHER" id="PTHR43918:SF4">
    <property type="entry name" value="CARBOXYLIC ESTER HYDROLASE"/>
    <property type="match status" value="1"/>
</dbReference>
<keyword evidence="3" id="KW-1015">Disulfide bond</keyword>
<evidence type="ECO:0000313" key="6">
    <source>
        <dbReference type="EMBL" id="OJJ40870.1"/>
    </source>
</evidence>
<dbReference type="STRING" id="1073089.A0A1L9S133"/>
<organism evidence="6 7">
    <name type="scientific">Aspergillus wentii DTO 134E9</name>
    <dbReference type="NCBI Taxonomy" id="1073089"/>
    <lineage>
        <taxon>Eukaryota</taxon>
        <taxon>Fungi</taxon>
        <taxon>Dikarya</taxon>
        <taxon>Ascomycota</taxon>
        <taxon>Pezizomycotina</taxon>
        <taxon>Eurotiomycetes</taxon>
        <taxon>Eurotiomycetidae</taxon>
        <taxon>Eurotiales</taxon>
        <taxon>Aspergillaceae</taxon>
        <taxon>Aspergillus</taxon>
        <taxon>Aspergillus subgen. Cremei</taxon>
    </lineage>
</organism>
<evidence type="ECO:0000313" key="7">
    <source>
        <dbReference type="Proteomes" id="UP000184383"/>
    </source>
</evidence>
<dbReference type="Proteomes" id="UP000184383">
    <property type="component" value="Unassembled WGS sequence"/>
</dbReference>
<dbReference type="AlphaFoldDB" id="A0A1L9S133"/>
<feature type="active site" description="Acyl-ester intermediate" evidence="4">
    <location>
        <position position="215"/>
    </location>
</feature>
<proteinExistence type="inferred from homology"/>
<dbReference type="InterPro" id="IPR000997">
    <property type="entry name" value="Cholinesterase"/>
</dbReference>
<dbReference type="EMBL" id="KV878209">
    <property type="protein sequence ID" value="OJJ40870.1"/>
    <property type="molecule type" value="Genomic_DNA"/>
</dbReference>
<evidence type="ECO:0000256" key="2">
    <source>
        <dbReference type="ARBA" id="ARBA00022801"/>
    </source>
</evidence>
<evidence type="ECO:0000259" key="5">
    <source>
        <dbReference type="Pfam" id="PF00135"/>
    </source>
</evidence>
<dbReference type="PRINTS" id="PR00878">
    <property type="entry name" value="CHOLNESTRASE"/>
</dbReference>
<dbReference type="OrthoDB" id="408631at2759"/>
<dbReference type="SUPFAM" id="SSF53474">
    <property type="entry name" value="alpha/beta-Hydrolases"/>
    <property type="match status" value="1"/>
</dbReference>
<dbReference type="GeneID" id="63749824"/>
<protein>
    <recommendedName>
        <fullName evidence="5">Carboxylesterase type B domain-containing protein</fullName>
    </recommendedName>
</protein>
<name>A0A1L9S133_ASPWE</name>
<dbReference type="GO" id="GO:0004104">
    <property type="term" value="F:cholinesterase activity"/>
    <property type="evidence" value="ECO:0007669"/>
    <property type="project" value="InterPro"/>
</dbReference>
<dbReference type="VEuPathDB" id="FungiDB:ASPWEDRAFT_34330"/>
<dbReference type="PANTHER" id="PTHR43918">
    <property type="entry name" value="ACETYLCHOLINESTERASE"/>
    <property type="match status" value="1"/>
</dbReference>
<dbReference type="ESTHER" id="aspwe-a0a1l9s133">
    <property type="family name" value="Fungal_carboxylesterase_lipase"/>
</dbReference>
<dbReference type="RefSeq" id="XP_040694546.1">
    <property type="nucleotide sequence ID" value="XM_040833976.1"/>
</dbReference>
<keyword evidence="2" id="KW-0378">Hydrolase</keyword>
<accession>A0A1L9S133</accession>
<feature type="domain" description="Carboxylesterase type B" evidence="5">
    <location>
        <begin position="19"/>
        <end position="472"/>
    </location>
</feature>
<dbReference type="InterPro" id="IPR002018">
    <property type="entry name" value="CarbesteraseB"/>
</dbReference>
<sequence>MIVLFLFLASIVAGLPSDAPTVIIDSGAIVGTTTTPLSSITTVRKYLGIPYAAPPNRFSPPEPVKPWSNIYNATKFGTACIQQIGAQAEGLFDGMGIPPPLGGEGEDCLNLNVFTPASASAGSKAVLVWLYGGAFLNGASAVPMYDGSSFAANQDVVVVTVNYRTNLFGFPADSSIPLEERNLGLLDQRLALDWVTRNIAALGGNPFKITLMGESSGGNSVDALLISPPDPLPFHAAIMQSGQSSIPDPFGSPAKAYAESWQNLTRLAGCPTNGALDCLRTRSAFSLKELAVNNSMSWGTIPDGGRTYSTTPRLDRLNSTQQGSSIARVPILIGSNADEAKPFVKALPNNTRNALLTLGLDKNMTNTILHRYPLGAPGATTETDRLSLIATDVGVQCPIKLLADDSIKAGIPTWRYYFNASFPNYELFPGSGAYHAAEIPFVFGTYPQTGATEFEHQVSQAMQKAWADFAKDPMKGPGWEQVPAIGVFGDGVKARMSSEGKHALKAVSDKEIDPRCDLYQPIYDKATLRSL</sequence>
<reference evidence="7" key="1">
    <citation type="journal article" date="2017" name="Genome Biol.">
        <title>Comparative genomics reveals high biological diversity and specific adaptations in the industrially and medically important fungal genus Aspergillus.</title>
        <authorList>
            <person name="de Vries R.P."/>
            <person name="Riley R."/>
            <person name="Wiebenga A."/>
            <person name="Aguilar-Osorio G."/>
            <person name="Amillis S."/>
            <person name="Uchima C.A."/>
            <person name="Anderluh G."/>
            <person name="Asadollahi M."/>
            <person name="Askin M."/>
            <person name="Barry K."/>
            <person name="Battaglia E."/>
            <person name="Bayram O."/>
            <person name="Benocci T."/>
            <person name="Braus-Stromeyer S.A."/>
            <person name="Caldana C."/>
            <person name="Canovas D."/>
            <person name="Cerqueira G.C."/>
            <person name="Chen F."/>
            <person name="Chen W."/>
            <person name="Choi C."/>
            <person name="Clum A."/>
            <person name="Dos Santos R.A."/>
            <person name="Damasio A.R."/>
            <person name="Diallinas G."/>
            <person name="Emri T."/>
            <person name="Fekete E."/>
            <person name="Flipphi M."/>
            <person name="Freyberg S."/>
            <person name="Gallo A."/>
            <person name="Gournas C."/>
            <person name="Habgood R."/>
            <person name="Hainaut M."/>
            <person name="Harispe M.L."/>
            <person name="Henrissat B."/>
            <person name="Hilden K.S."/>
            <person name="Hope R."/>
            <person name="Hossain A."/>
            <person name="Karabika E."/>
            <person name="Karaffa L."/>
            <person name="Karanyi Z."/>
            <person name="Krasevec N."/>
            <person name="Kuo A."/>
            <person name="Kusch H."/>
            <person name="LaButti K."/>
            <person name="Lagendijk E.L."/>
            <person name="Lapidus A."/>
            <person name="Levasseur A."/>
            <person name="Lindquist E."/>
            <person name="Lipzen A."/>
            <person name="Logrieco A.F."/>
            <person name="MacCabe A."/>
            <person name="Maekelae M.R."/>
            <person name="Malavazi I."/>
            <person name="Melin P."/>
            <person name="Meyer V."/>
            <person name="Mielnichuk N."/>
            <person name="Miskei M."/>
            <person name="Molnar A.P."/>
            <person name="Mule G."/>
            <person name="Ngan C.Y."/>
            <person name="Orejas M."/>
            <person name="Orosz E."/>
            <person name="Ouedraogo J.P."/>
            <person name="Overkamp K.M."/>
            <person name="Park H.-S."/>
            <person name="Perrone G."/>
            <person name="Piumi F."/>
            <person name="Punt P.J."/>
            <person name="Ram A.F."/>
            <person name="Ramon A."/>
            <person name="Rauscher S."/>
            <person name="Record E."/>
            <person name="Riano-Pachon D.M."/>
            <person name="Robert V."/>
            <person name="Roehrig J."/>
            <person name="Ruller R."/>
            <person name="Salamov A."/>
            <person name="Salih N.S."/>
            <person name="Samson R.A."/>
            <person name="Sandor E."/>
            <person name="Sanguinetti M."/>
            <person name="Schuetze T."/>
            <person name="Sepcic K."/>
            <person name="Shelest E."/>
            <person name="Sherlock G."/>
            <person name="Sophianopoulou V."/>
            <person name="Squina F.M."/>
            <person name="Sun H."/>
            <person name="Susca A."/>
            <person name="Todd R.B."/>
            <person name="Tsang A."/>
            <person name="Unkles S.E."/>
            <person name="van de Wiele N."/>
            <person name="van Rossen-Uffink D."/>
            <person name="Oliveira J.V."/>
            <person name="Vesth T.C."/>
            <person name="Visser J."/>
            <person name="Yu J.-H."/>
            <person name="Zhou M."/>
            <person name="Andersen M.R."/>
            <person name="Archer D.B."/>
            <person name="Baker S.E."/>
            <person name="Benoit I."/>
            <person name="Brakhage A.A."/>
            <person name="Braus G.H."/>
            <person name="Fischer R."/>
            <person name="Frisvad J.C."/>
            <person name="Goldman G.H."/>
            <person name="Houbraken J."/>
            <person name="Oakley B."/>
            <person name="Pocsi I."/>
            <person name="Scazzocchio C."/>
            <person name="Seiboth B."/>
            <person name="vanKuyk P.A."/>
            <person name="Wortman J."/>
            <person name="Dyer P.S."/>
            <person name="Grigoriev I.V."/>
        </authorList>
    </citation>
    <scope>NUCLEOTIDE SEQUENCE [LARGE SCALE GENOMIC DNA]</scope>
    <source>
        <strain evidence="7">DTO 134E9</strain>
    </source>
</reference>
<dbReference type="Pfam" id="PF00135">
    <property type="entry name" value="COesterase"/>
    <property type="match status" value="1"/>
</dbReference>
<dbReference type="Gene3D" id="3.40.50.1820">
    <property type="entry name" value="alpha/beta hydrolase"/>
    <property type="match status" value="1"/>
</dbReference>
<dbReference type="InterPro" id="IPR050654">
    <property type="entry name" value="AChE-related_enzymes"/>
</dbReference>
<feature type="active site" description="Charge relay system" evidence="4">
    <location>
        <position position="435"/>
    </location>
</feature>
<evidence type="ECO:0000256" key="1">
    <source>
        <dbReference type="ARBA" id="ARBA00005964"/>
    </source>
</evidence>